<gene>
    <name evidence="1" type="ORF">RJT34_17979</name>
</gene>
<protein>
    <recommendedName>
        <fullName evidence="3">RNase H type-1 domain-containing protein</fullName>
    </recommendedName>
</protein>
<dbReference type="AlphaFoldDB" id="A0AAN9JB89"/>
<proteinExistence type="predicted"/>
<reference evidence="1 2" key="1">
    <citation type="submission" date="2024-01" db="EMBL/GenBank/DDBJ databases">
        <title>The genomes of 5 underutilized Papilionoideae crops provide insights into root nodulation and disease resistance.</title>
        <authorList>
            <person name="Yuan L."/>
        </authorList>
    </citation>
    <scope>NUCLEOTIDE SEQUENCE [LARGE SCALE GENOMIC DNA]</scope>
    <source>
        <strain evidence="1">LY-2023</strain>
        <tissue evidence="1">Leaf</tissue>
    </source>
</reference>
<dbReference type="Proteomes" id="UP001359559">
    <property type="component" value="Unassembled WGS sequence"/>
</dbReference>
<accession>A0AAN9JB89</accession>
<name>A0AAN9JB89_CLITE</name>
<evidence type="ECO:0008006" key="3">
    <source>
        <dbReference type="Google" id="ProtNLM"/>
    </source>
</evidence>
<sequence>MSVAIDPTCTRCNKDQGTVAHQPRLVTWPYLADRSVVINVNASFNEQEGMADYGGLIRDSTGRWMGGFMGNIVVSKSLISFTSCYIVVIE</sequence>
<organism evidence="1 2">
    <name type="scientific">Clitoria ternatea</name>
    <name type="common">Butterfly pea</name>
    <dbReference type="NCBI Taxonomy" id="43366"/>
    <lineage>
        <taxon>Eukaryota</taxon>
        <taxon>Viridiplantae</taxon>
        <taxon>Streptophyta</taxon>
        <taxon>Embryophyta</taxon>
        <taxon>Tracheophyta</taxon>
        <taxon>Spermatophyta</taxon>
        <taxon>Magnoliopsida</taxon>
        <taxon>eudicotyledons</taxon>
        <taxon>Gunneridae</taxon>
        <taxon>Pentapetalae</taxon>
        <taxon>rosids</taxon>
        <taxon>fabids</taxon>
        <taxon>Fabales</taxon>
        <taxon>Fabaceae</taxon>
        <taxon>Papilionoideae</taxon>
        <taxon>50 kb inversion clade</taxon>
        <taxon>NPAAA clade</taxon>
        <taxon>indigoferoid/millettioid clade</taxon>
        <taxon>Phaseoleae</taxon>
        <taxon>Clitoria</taxon>
    </lineage>
</organism>
<evidence type="ECO:0000313" key="2">
    <source>
        <dbReference type="Proteomes" id="UP001359559"/>
    </source>
</evidence>
<evidence type="ECO:0000313" key="1">
    <source>
        <dbReference type="EMBL" id="KAK7295076.1"/>
    </source>
</evidence>
<comment type="caution">
    <text evidence="1">The sequence shown here is derived from an EMBL/GenBank/DDBJ whole genome shotgun (WGS) entry which is preliminary data.</text>
</comment>
<keyword evidence="2" id="KW-1185">Reference proteome</keyword>
<dbReference type="EMBL" id="JAYKXN010000004">
    <property type="protein sequence ID" value="KAK7295076.1"/>
    <property type="molecule type" value="Genomic_DNA"/>
</dbReference>